<dbReference type="EMBL" id="CCKQ01004048">
    <property type="protein sequence ID" value="CDW75181.1"/>
    <property type="molecule type" value="Genomic_DNA"/>
</dbReference>
<dbReference type="OMA" id="THADHAK"/>
<dbReference type="InterPro" id="IPR006571">
    <property type="entry name" value="TLDc_dom"/>
</dbReference>
<organism evidence="6 7">
    <name type="scientific">Stylonychia lemnae</name>
    <name type="common">Ciliate</name>
    <dbReference type="NCBI Taxonomy" id="5949"/>
    <lineage>
        <taxon>Eukaryota</taxon>
        <taxon>Sar</taxon>
        <taxon>Alveolata</taxon>
        <taxon>Ciliophora</taxon>
        <taxon>Intramacronucleata</taxon>
        <taxon>Spirotrichea</taxon>
        <taxon>Stichotrichia</taxon>
        <taxon>Sporadotrichida</taxon>
        <taxon>Oxytrichidae</taxon>
        <taxon>Stylonychinae</taxon>
        <taxon>Stylonychia</taxon>
    </lineage>
</organism>
<dbReference type="Pfam" id="PF00643">
    <property type="entry name" value="zf-B_box"/>
    <property type="match status" value="1"/>
</dbReference>
<gene>
    <name evidence="6" type="primary">Contig17021.g18129</name>
    <name evidence="6" type="ORF">STYLEM_4168</name>
</gene>
<evidence type="ECO:0000256" key="2">
    <source>
        <dbReference type="PROSITE-ProRule" id="PRU00175"/>
    </source>
</evidence>
<dbReference type="Proteomes" id="UP000039865">
    <property type="component" value="Unassembled WGS sequence"/>
</dbReference>
<keyword evidence="3" id="KW-0175">Coiled coil</keyword>
<keyword evidence="1" id="KW-0479">Metal-binding</keyword>
<dbReference type="InParanoid" id="A0A077ZYZ7"/>
<keyword evidence="2" id="KW-0863">Zinc-finger</keyword>
<evidence type="ECO:0000256" key="3">
    <source>
        <dbReference type="SAM" id="Coils"/>
    </source>
</evidence>
<accession>A0A077ZYZ7</accession>
<feature type="coiled-coil region" evidence="3">
    <location>
        <begin position="127"/>
        <end position="154"/>
    </location>
</feature>
<evidence type="ECO:0000313" key="6">
    <source>
        <dbReference type="EMBL" id="CDW75181.1"/>
    </source>
</evidence>
<feature type="domain" description="RING-type" evidence="4">
    <location>
        <begin position="7"/>
        <end position="52"/>
    </location>
</feature>
<dbReference type="PROSITE" id="PS50089">
    <property type="entry name" value="ZF_RING_2"/>
    <property type="match status" value="1"/>
</dbReference>
<feature type="domain" description="TLDc" evidence="5">
    <location>
        <begin position="206"/>
        <end position="378"/>
    </location>
</feature>
<evidence type="ECO:0000259" key="5">
    <source>
        <dbReference type="PROSITE" id="PS51886"/>
    </source>
</evidence>
<dbReference type="Pfam" id="PF07534">
    <property type="entry name" value="TLD"/>
    <property type="match status" value="1"/>
</dbReference>
<sequence>MESDYRCAKCNERFNTIDKQQLILPCGDSICLSCFEPLLLPQESKLVCPVDQEIIIIPKKFKENVQKMLKTKNNMLWILCQDHVDIIAEYYCNTHRQMICHQCAYKTHADHAKKLDHVVTNDIQGFCERALHRLQERKNKLSELISEVEELNLKEKSSTSDSFIKIFRDVQDQLIPHMDKAQIREVQLKFKEKGDADFNEDTLAVFNITNEHELLLKQWIHGEEKAEDTKFELLYKATRDTFSAQKMHELIDDKGPIVGLIKSQHDQVFGGYCSLGWKSAGAFVEDDKAFIFSLTKKTKHELSQNKNQAVYYDNGFMLWFGYDILLYNDCNANASSYSNFGNSYQLPDGMAIGSEEANNYIAGSHYFTVSEIEIFKVTLPE</sequence>
<evidence type="ECO:0000313" key="7">
    <source>
        <dbReference type="Proteomes" id="UP000039865"/>
    </source>
</evidence>
<dbReference type="OrthoDB" id="431168at2759"/>
<evidence type="ECO:0000256" key="1">
    <source>
        <dbReference type="ARBA" id="ARBA00022723"/>
    </source>
</evidence>
<dbReference type="Gene3D" id="3.30.40.10">
    <property type="entry name" value="Zinc/RING finger domain, C3HC4 (zinc finger)"/>
    <property type="match status" value="1"/>
</dbReference>
<reference evidence="6 7" key="1">
    <citation type="submission" date="2014-06" db="EMBL/GenBank/DDBJ databases">
        <authorList>
            <person name="Swart Estienne"/>
        </authorList>
    </citation>
    <scope>NUCLEOTIDE SEQUENCE [LARGE SCALE GENOMIC DNA]</scope>
    <source>
        <strain evidence="6 7">130c</strain>
    </source>
</reference>
<dbReference type="Gene3D" id="3.30.160.60">
    <property type="entry name" value="Classic Zinc Finger"/>
    <property type="match status" value="1"/>
</dbReference>
<protein>
    <submittedName>
        <fullName evidence="6">Tldc domain-containing protein</fullName>
    </submittedName>
</protein>
<evidence type="ECO:0000259" key="4">
    <source>
        <dbReference type="PROSITE" id="PS50089"/>
    </source>
</evidence>
<dbReference type="InterPro" id="IPR013083">
    <property type="entry name" value="Znf_RING/FYVE/PHD"/>
</dbReference>
<dbReference type="SMART" id="SM00584">
    <property type="entry name" value="TLDc"/>
    <property type="match status" value="1"/>
</dbReference>
<dbReference type="SUPFAM" id="SSF57850">
    <property type="entry name" value="RING/U-box"/>
    <property type="match status" value="1"/>
</dbReference>
<dbReference type="AlphaFoldDB" id="A0A077ZYZ7"/>
<proteinExistence type="predicted"/>
<dbReference type="GO" id="GO:0008270">
    <property type="term" value="F:zinc ion binding"/>
    <property type="evidence" value="ECO:0007669"/>
    <property type="project" value="UniProtKB-KW"/>
</dbReference>
<keyword evidence="2" id="KW-0862">Zinc</keyword>
<name>A0A077ZYZ7_STYLE</name>
<dbReference type="InterPro" id="IPR001841">
    <property type="entry name" value="Znf_RING"/>
</dbReference>
<dbReference type="SUPFAM" id="SSF57845">
    <property type="entry name" value="B-box zinc-binding domain"/>
    <property type="match status" value="1"/>
</dbReference>
<dbReference type="PROSITE" id="PS51886">
    <property type="entry name" value="TLDC"/>
    <property type="match status" value="1"/>
</dbReference>
<keyword evidence="7" id="KW-1185">Reference proteome</keyword>
<dbReference type="CDD" id="cd19756">
    <property type="entry name" value="Bbox2"/>
    <property type="match status" value="1"/>
</dbReference>
<dbReference type="InterPro" id="IPR000315">
    <property type="entry name" value="Znf_B-box"/>
</dbReference>